<sequence>MSRLGVPGGGSVIVVAVIRAGVVASGSPVPAMHAAHHKHHHQWADQDDEADDEERRDGNSGERQSDDDDGGGECIQRQVLALHDDVLPGVASNGERASRPTLGHQVTSIATQSPMQPSSWPLKLLLSFRVGGPGSGVARRGPAGIDN</sequence>
<dbReference type="AlphaFoldDB" id="A0A1Y5PJL5"/>
<reference evidence="2" key="1">
    <citation type="submission" date="2016-03" db="EMBL/GenBank/DDBJ databases">
        <authorList>
            <person name="Ploux O."/>
        </authorList>
    </citation>
    <scope>NUCLEOTIDE SEQUENCE</scope>
    <source>
        <strain evidence="2">UC10</strain>
    </source>
</reference>
<organism evidence="2">
    <name type="scientific">uncultured Mycobacterium sp</name>
    <dbReference type="NCBI Taxonomy" id="171292"/>
    <lineage>
        <taxon>Bacteria</taxon>
        <taxon>Bacillati</taxon>
        <taxon>Actinomycetota</taxon>
        <taxon>Actinomycetes</taxon>
        <taxon>Mycobacteriales</taxon>
        <taxon>Mycobacteriaceae</taxon>
        <taxon>Mycobacterium</taxon>
        <taxon>environmental samples</taxon>
    </lineage>
</organism>
<dbReference type="EMBL" id="FLQS01000039">
    <property type="protein sequence ID" value="SBS77509.1"/>
    <property type="molecule type" value="Genomic_DNA"/>
</dbReference>
<gene>
    <name evidence="2" type="ORF">MHPYR_440021</name>
</gene>
<protein>
    <submittedName>
        <fullName evidence="2">Uncharacterized protein</fullName>
    </submittedName>
</protein>
<evidence type="ECO:0000313" key="2">
    <source>
        <dbReference type="EMBL" id="SBS77509.1"/>
    </source>
</evidence>
<name>A0A1Y5PJL5_9MYCO</name>
<feature type="region of interest" description="Disordered" evidence="1">
    <location>
        <begin position="30"/>
        <end position="74"/>
    </location>
</feature>
<evidence type="ECO:0000256" key="1">
    <source>
        <dbReference type="SAM" id="MobiDB-lite"/>
    </source>
</evidence>
<feature type="compositionally biased region" description="Basic and acidic residues" evidence="1">
    <location>
        <begin position="53"/>
        <end position="64"/>
    </location>
</feature>
<proteinExistence type="predicted"/>
<accession>A0A1Y5PJL5</accession>